<organism evidence="1 2">
    <name type="scientific">Shewanella piezotolerans (strain WP3 / JCM 13877)</name>
    <dbReference type="NCBI Taxonomy" id="225849"/>
    <lineage>
        <taxon>Bacteria</taxon>
        <taxon>Pseudomonadati</taxon>
        <taxon>Pseudomonadota</taxon>
        <taxon>Gammaproteobacteria</taxon>
        <taxon>Alteromonadales</taxon>
        <taxon>Shewanellaceae</taxon>
        <taxon>Shewanella</taxon>
    </lineage>
</organism>
<dbReference type="AlphaFoldDB" id="B8CHE7"/>
<evidence type="ECO:0000313" key="1">
    <source>
        <dbReference type="EMBL" id="ACJ27073.1"/>
    </source>
</evidence>
<dbReference type="KEGG" id="swp:swp_0232"/>
<proteinExistence type="predicted"/>
<sequence length="87" mass="9405">MNAPPMAETLPNEPMVWDAPAPLITAPKMTITEQISAAVENLTMLEPTAVPKTLAASFAPSDQPRNRPLERKIQIAISMLSPLTARV</sequence>
<reference evidence="1 2" key="1">
    <citation type="journal article" date="2008" name="PLoS ONE">
        <title>Environmental adaptation: genomic analysis of the piezotolerant and psychrotolerant deep-sea iron reducing bacterium Shewanella piezotolerans WP3.</title>
        <authorList>
            <person name="Wang F."/>
            <person name="Wang J."/>
            <person name="Jian H."/>
            <person name="Zhang B."/>
            <person name="Li S."/>
            <person name="Wang F."/>
            <person name="Zeng X."/>
            <person name="Gao L."/>
            <person name="Bartlett D.H."/>
            <person name="Yu J."/>
            <person name="Hu S."/>
            <person name="Xiao X."/>
        </authorList>
    </citation>
    <scope>NUCLEOTIDE SEQUENCE [LARGE SCALE GENOMIC DNA]</scope>
    <source>
        <strain evidence="2">WP3 / JCM 13877</strain>
    </source>
</reference>
<dbReference type="HOGENOM" id="CLU_2481572_0_0_6"/>
<keyword evidence="2" id="KW-1185">Reference proteome</keyword>
<accession>B8CHE7</accession>
<protein>
    <submittedName>
        <fullName evidence="1">Uncharacterized protein</fullName>
    </submittedName>
</protein>
<dbReference type="EMBL" id="CP000472">
    <property type="protein sequence ID" value="ACJ27073.1"/>
    <property type="molecule type" value="Genomic_DNA"/>
</dbReference>
<evidence type="ECO:0000313" key="2">
    <source>
        <dbReference type="Proteomes" id="UP000000753"/>
    </source>
</evidence>
<gene>
    <name evidence="1" type="ordered locus">swp_0232</name>
</gene>
<dbReference type="STRING" id="225849.swp_0232"/>
<name>B8CHE7_SHEPW</name>
<dbReference type="Proteomes" id="UP000000753">
    <property type="component" value="Chromosome"/>
</dbReference>